<dbReference type="InterPro" id="IPR009056">
    <property type="entry name" value="Cyt_c-like_dom"/>
</dbReference>
<dbReference type="Gene3D" id="1.10.760.10">
    <property type="entry name" value="Cytochrome c-like domain"/>
    <property type="match status" value="1"/>
</dbReference>
<evidence type="ECO:0000256" key="3">
    <source>
        <dbReference type="ARBA" id="ARBA00023004"/>
    </source>
</evidence>
<dbReference type="OrthoDB" id="679921at2"/>
<dbReference type="Pfam" id="PF13442">
    <property type="entry name" value="Cytochrome_CBB3"/>
    <property type="match status" value="1"/>
</dbReference>
<keyword evidence="1 4" id="KW-0349">Heme</keyword>
<evidence type="ECO:0000313" key="7">
    <source>
        <dbReference type="EMBL" id="SEI39290.1"/>
    </source>
</evidence>
<protein>
    <submittedName>
        <fullName evidence="7">Dihaem cytochrome c</fullName>
    </submittedName>
</protein>
<name>A0A1H6QIL3_9FLAO</name>
<dbReference type="EMBL" id="FNYA01000001">
    <property type="protein sequence ID" value="SEI39290.1"/>
    <property type="molecule type" value="Genomic_DNA"/>
</dbReference>
<dbReference type="PROSITE" id="PS51257">
    <property type="entry name" value="PROKAR_LIPOPROTEIN"/>
    <property type="match status" value="1"/>
</dbReference>
<evidence type="ECO:0000256" key="5">
    <source>
        <dbReference type="SAM" id="SignalP"/>
    </source>
</evidence>
<accession>A0A1H6QIL3</accession>
<keyword evidence="5" id="KW-0732">Signal</keyword>
<feature type="signal peptide" evidence="5">
    <location>
        <begin position="1"/>
        <end position="20"/>
    </location>
</feature>
<keyword evidence="3 4" id="KW-0408">Iron</keyword>
<evidence type="ECO:0000313" key="8">
    <source>
        <dbReference type="Proteomes" id="UP000199702"/>
    </source>
</evidence>
<organism evidence="7 8">
    <name type="scientific">Flavobacterium terrigena</name>
    <dbReference type="NCBI Taxonomy" id="402734"/>
    <lineage>
        <taxon>Bacteria</taxon>
        <taxon>Pseudomonadati</taxon>
        <taxon>Bacteroidota</taxon>
        <taxon>Flavobacteriia</taxon>
        <taxon>Flavobacteriales</taxon>
        <taxon>Flavobacteriaceae</taxon>
        <taxon>Flavobacterium</taxon>
    </lineage>
</organism>
<gene>
    <name evidence="7" type="ORF">SAMN05660918_0308</name>
</gene>
<dbReference type="STRING" id="402734.SAMN05660918_0308"/>
<evidence type="ECO:0000256" key="2">
    <source>
        <dbReference type="ARBA" id="ARBA00022723"/>
    </source>
</evidence>
<dbReference type="Proteomes" id="UP000199702">
    <property type="component" value="Unassembled WGS sequence"/>
</dbReference>
<dbReference type="SUPFAM" id="SSF46626">
    <property type="entry name" value="Cytochrome c"/>
    <property type="match status" value="1"/>
</dbReference>
<sequence>MKTKITIGLFALAIAYGCTAKKAVAPTPEVKEVVVATDAAMVAMVEPLKPVATAETLAEGKSLYEMNCAKCHKLFDPNTFNTEEWTPIVLRMQKKAKISDEHREKIYAYLTTP</sequence>
<dbReference type="GO" id="GO:0009055">
    <property type="term" value="F:electron transfer activity"/>
    <property type="evidence" value="ECO:0007669"/>
    <property type="project" value="InterPro"/>
</dbReference>
<dbReference type="InterPro" id="IPR036909">
    <property type="entry name" value="Cyt_c-like_dom_sf"/>
</dbReference>
<dbReference type="AlphaFoldDB" id="A0A1H6QIL3"/>
<dbReference type="GO" id="GO:0020037">
    <property type="term" value="F:heme binding"/>
    <property type="evidence" value="ECO:0007669"/>
    <property type="project" value="InterPro"/>
</dbReference>
<reference evidence="8" key="1">
    <citation type="submission" date="2016-10" db="EMBL/GenBank/DDBJ databases">
        <authorList>
            <person name="Varghese N."/>
            <person name="Submissions S."/>
        </authorList>
    </citation>
    <scope>NUCLEOTIDE SEQUENCE [LARGE SCALE GENOMIC DNA]</scope>
    <source>
        <strain evidence="8">DSM 17934</strain>
    </source>
</reference>
<feature type="chain" id="PRO_5011513734" evidence="5">
    <location>
        <begin position="21"/>
        <end position="113"/>
    </location>
</feature>
<proteinExistence type="predicted"/>
<dbReference type="GO" id="GO:0046872">
    <property type="term" value="F:metal ion binding"/>
    <property type="evidence" value="ECO:0007669"/>
    <property type="project" value="UniProtKB-KW"/>
</dbReference>
<feature type="domain" description="Cytochrome c" evidence="6">
    <location>
        <begin position="55"/>
        <end position="113"/>
    </location>
</feature>
<dbReference type="PROSITE" id="PS51007">
    <property type="entry name" value="CYTC"/>
    <property type="match status" value="1"/>
</dbReference>
<keyword evidence="2 4" id="KW-0479">Metal-binding</keyword>
<keyword evidence="8" id="KW-1185">Reference proteome</keyword>
<evidence type="ECO:0000256" key="4">
    <source>
        <dbReference type="PROSITE-ProRule" id="PRU00433"/>
    </source>
</evidence>
<evidence type="ECO:0000259" key="6">
    <source>
        <dbReference type="PROSITE" id="PS51007"/>
    </source>
</evidence>
<evidence type="ECO:0000256" key="1">
    <source>
        <dbReference type="ARBA" id="ARBA00022617"/>
    </source>
</evidence>
<dbReference type="RefSeq" id="WP_091306724.1">
    <property type="nucleotide sequence ID" value="NZ_CBCSJU010000001.1"/>
</dbReference>